<feature type="compositionally biased region" description="Low complexity" evidence="1">
    <location>
        <begin position="35"/>
        <end position="48"/>
    </location>
</feature>
<accession>A0ABP9WB57</accession>
<evidence type="ECO:0000313" key="4">
    <source>
        <dbReference type="EMBL" id="GAA5514576.1"/>
    </source>
</evidence>
<comment type="caution">
    <text evidence="4">The sequence shown here is derived from an EMBL/GenBank/DDBJ whole genome shotgun (WGS) entry which is preliminary data.</text>
</comment>
<dbReference type="InterPro" id="IPR025711">
    <property type="entry name" value="PepSY"/>
</dbReference>
<keyword evidence="5" id="KW-1185">Reference proteome</keyword>
<dbReference type="EMBL" id="BAABRP010000020">
    <property type="protein sequence ID" value="GAA5514576.1"/>
    <property type="molecule type" value="Genomic_DNA"/>
</dbReference>
<dbReference type="Pfam" id="PF03413">
    <property type="entry name" value="PepSY"/>
    <property type="match status" value="1"/>
</dbReference>
<dbReference type="Proteomes" id="UP001401887">
    <property type="component" value="Unassembled WGS sequence"/>
</dbReference>
<dbReference type="Gene3D" id="3.10.450.40">
    <property type="match status" value="1"/>
</dbReference>
<dbReference type="RefSeq" id="WP_345467470.1">
    <property type="nucleotide sequence ID" value="NZ_BAABRP010000020.1"/>
</dbReference>
<evidence type="ECO:0000256" key="2">
    <source>
        <dbReference type="SAM" id="SignalP"/>
    </source>
</evidence>
<feature type="region of interest" description="Disordered" evidence="1">
    <location>
        <begin position="35"/>
        <end position="81"/>
    </location>
</feature>
<proteinExistence type="predicted"/>
<protein>
    <recommendedName>
        <fullName evidence="3">PepSY domain-containing protein</fullName>
    </recommendedName>
</protein>
<feature type="compositionally biased region" description="Acidic residues" evidence="1">
    <location>
        <begin position="148"/>
        <end position="158"/>
    </location>
</feature>
<gene>
    <name evidence="4" type="ORF">Dcar01_03332</name>
</gene>
<reference evidence="4 5" key="1">
    <citation type="submission" date="2024-02" db="EMBL/GenBank/DDBJ databases">
        <title>Deinococcus carri NBRC 110142.</title>
        <authorList>
            <person name="Ichikawa N."/>
            <person name="Katano-Makiyama Y."/>
            <person name="Hidaka K."/>
        </authorList>
    </citation>
    <scope>NUCLEOTIDE SEQUENCE [LARGE SCALE GENOMIC DNA]</scope>
    <source>
        <strain evidence="4 5">NBRC 110142</strain>
    </source>
</reference>
<feature type="compositionally biased region" description="Polar residues" evidence="1">
    <location>
        <begin position="58"/>
        <end position="68"/>
    </location>
</feature>
<feature type="region of interest" description="Disordered" evidence="1">
    <location>
        <begin position="138"/>
        <end position="158"/>
    </location>
</feature>
<name>A0ABP9WB57_9DEIO</name>
<sequence>MTKNTRTVLLALATTAAVGVPLAGYAFAQTNPAQTAPAQTSTAQSQNTGDNDAETQDDQTPAYRSSIQLPPEPQGAEVPDAQEEAQLRTLARITPQQATQAAQATVPGTVSSVKLEDEDGNLVYAALVGRTEVKVDAGNGRVLHQEAADTENGQEDNE</sequence>
<evidence type="ECO:0000259" key="3">
    <source>
        <dbReference type="Pfam" id="PF03413"/>
    </source>
</evidence>
<organism evidence="4 5">
    <name type="scientific">Deinococcus carri</name>
    <dbReference type="NCBI Taxonomy" id="1211323"/>
    <lineage>
        <taxon>Bacteria</taxon>
        <taxon>Thermotogati</taxon>
        <taxon>Deinococcota</taxon>
        <taxon>Deinococci</taxon>
        <taxon>Deinococcales</taxon>
        <taxon>Deinococcaceae</taxon>
        <taxon>Deinococcus</taxon>
    </lineage>
</organism>
<feature type="signal peptide" evidence="2">
    <location>
        <begin position="1"/>
        <end position="28"/>
    </location>
</feature>
<feature type="chain" id="PRO_5045903714" description="PepSY domain-containing protein" evidence="2">
    <location>
        <begin position="29"/>
        <end position="158"/>
    </location>
</feature>
<feature type="domain" description="PepSY" evidence="3">
    <location>
        <begin position="92"/>
        <end position="143"/>
    </location>
</feature>
<keyword evidence="2" id="KW-0732">Signal</keyword>
<evidence type="ECO:0000256" key="1">
    <source>
        <dbReference type="SAM" id="MobiDB-lite"/>
    </source>
</evidence>
<evidence type="ECO:0000313" key="5">
    <source>
        <dbReference type="Proteomes" id="UP001401887"/>
    </source>
</evidence>